<comment type="similarity">
    <text evidence="2">Belongs to the nucleobase:cation symporter-2 (NCS2) (TC 2.A.40) family.</text>
</comment>
<reference evidence="9" key="1">
    <citation type="submission" date="2014-09" db="EMBL/GenBank/DDBJ databases">
        <title>Draft genome sequence of an oleaginous Mucoromycotina fungus Mucor ambiguus NBRC6742.</title>
        <authorList>
            <person name="Takeda I."/>
            <person name="Yamane N."/>
            <person name="Morita T."/>
            <person name="Tamano K."/>
            <person name="Machida M."/>
            <person name="Baker S."/>
            <person name="Koike H."/>
        </authorList>
    </citation>
    <scope>NUCLEOTIDE SEQUENCE</scope>
    <source>
        <strain evidence="9">NBRC 6742</strain>
    </source>
</reference>
<accession>A0A0C9ML43</accession>
<proteinExistence type="inferred from homology"/>
<sequence length="623" mass="66880">MSSLHNNNNSSSLDQKYSGDDIMIENVSQVQELYTPIQPPSTRWARIKHKVTTRDGWIGDYDYRALCMPHIPFFHRKANSSPFYGPNDEIPILVTVLMGLQHFLAVIGGIISPTIMISGAGSSFLNLDQEMRQYMVSCSLIVSGLMSLVQIVRIPIYKTRYFIGAGLLQITGVAFSNMPAAQAIIGNMYKSGACPSEVLEDGTTNYLPCPKAFGAVLGTQMICALLSIFISFLPPRVIRKLFPKIVMGIVLTVIGTSLLASGMKNWGGGAGPCMSRPTTGMFVNCPNINAPNAQPWGGPVNFALGASVFFTIILIELVGSVFLKNISVVIGLLIGCIIAAGVGMFDKSGIAAAPVGTFLWVKHFDFSVYGPGIIPFLFVQLDMIIECLGDLTAASDVSGLPIEGKTFEERCQGGLLADGLSGVFSGLANSMGVVTFSQNNGIIAVTRCANRRAGIVCAAILIICGIFSKISAAFLAIPAPLIGGMTVYLFASVATSGIRILGYLDWTRRDRVIVASSLALALGVSLVPTWFDHVLPTFENEALQGLMEAVDTVVSTGYIIAGIMSIFLNLVLPYDNTEQEDALAKAKRIGGAQRVFMAEGDDEESRESKKEKLPFKDEESSTI</sequence>
<dbReference type="OrthoDB" id="1641903at2759"/>
<feature type="transmembrane region" description="Helical" evidence="8">
    <location>
        <begin position="513"/>
        <end position="531"/>
    </location>
</feature>
<feature type="transmembrane region" description="Helical" evidence="8">
    <location>
        <begin position="300"/>
        <end position="319"/>
    </location>
</feature>
<feature type="transmembrane region" description="Helical" evidence="8">
    <location>
        <begin position="453"/>
        <end position="475"/>
    </location>
</feature>
<comment type="subcellular location">
    <subcellularLocation>
        <location evidence="1">Membrane</location>
        <topology evidence="1">Multi-pass membrane protein</topology>
    </subcellularLocation>
</comment>
<evidence type="ECO:0000256" key="5">
    <source>
        <dbReference type="ARBA" id="ARBA00022989"/>
    </source>
</evidence>
<gene>
    <name evidence="9" type="ORF">MAM1_0195c07741</name>
</gene>
<evidence type="ECO:0000313" key="9">
    <source>
        <dbReference type="EMBL" id="GAN08234.1"/>
    </source>
</evidence>
<feature type="transmembrane region" description="Helical" evidence="8">
    <location>
        <begin position="245"/>
        <end position="263"/>
    </location>
</feature>
<dbReference type="Proteomes" id="UP000053815">
    <property type="component" value="Unassembled WGS sequence"/>
</dbReference>
<protein>
    <submittedName>
        <fullName evidence="9">Purine permease protein</fullName>
    </submittedName>
</protein>
<feature type="transmembrane region" description="Helical" evidence="8">
    <location>
        <begin position="131"/>
        <end position="149"/>
    </location>
</feature>
<evidence type="ECO:0000313" key="10">
    <source>
        <dbReference type="Proteomes" id="UP000053815"/>
    </source>
</evidence>
<keyword evidence="10" id="KW-1185">Reference proteome</keyword>
<evidence type="ECO:0000256" key="6">
    <source>
        <dbReference type="ARBA" id="ARBA00023136"/>
    </source>
</evidence>
<evidence type="ECO:0000256" key="8">
    <source>
        <dbReference type="SAM" id="Phobius"/>
    </source>
</evidence>
<dbReference type="Pfam" id="PF00860">
    <property type="entry name" value="Xan_ur_permease"/>
    <property type="match status" value="1"/>
</dbReference>
<keyword evidence="3" id="KW-0813">Transport</keyword>
<keyword evidence="5 8" id="KW-1133">Transmembrane helix</keyword>
<dbReference type="STRING" id="91626.A0A0C9ML43"/>
<dbReference type="GO" id="GO:0005886">
    <property type="term" value="C:plasma membrane"/>
    <property type="evidence" value="ECO:0007669"/>
    <property type="project" value="TreeGrafter"/>
</dbReference>
<feature type="transmembrane region" description="Helical" evidence="8">
    <location>
        <begin position="212"/>
        <end position="233"/>
    </location>
</feature>
<evidence type="ECO:0000256" key="2">
    <source>
        <dbReference type="ARBA" id="ARBA00008821"/>
    </source>
</evidence>
<organism evidence="9">
    <name type="scientific">Mucor ambiguus</name>
    <dbReference type="NCBI Taxonomy" id="91626"/>
    <lineage>
        <taxon>Eukaryota</taxon>
        <taxon>Fungi</taxon>
        <taxon>Fungi incertae sedis</taxon>
        <taxon>Mucoromycota</taxon>
        <taxon>Mucoromycotina</taxon>
        <taxon>Mucoromycetes</taxon>
        <taxon>Mucorales</taxon>
        <taxon>Mucorineae</taxon>
        <taxon>Mucoraceae</taxon>
        <taxon>Mucor</taxon>
    </lineage>
</organism>
<dbReference type="PANTHER" id="PTHR42810:SF2">
    <property type="entry name" value="PURINE PERMEASE C1399.01C-RELATED"/>
    <property type="match status" value="1"/>
</dbReference>
<feature type="transmembrane region" description="Helical" evidence="8">
    <location>
        <begin position="481"/>
        <end position="501"/>
    </location>
</feature>
<keyword evidence="4 8" id="KW-0812">Transmembrane</keyword>
<dbReference type="InterPro" id="IPR006042">
    <property type="entry name" value="Xan_ur_permease"/>
</dbReference>
<dbReference type="InterPro" id="IPR006043">
    <property type="entry name" value="NCS2"/>
</dbReference>
<dbReference type="GO" id="GO:0000324">
    <property type="term" value="C:fungal-type vacuole"/>
    <property type="evidence" value="ECO:0007669"/>
    <property type="project" value="TreeGrafter"/>
</dbReference>
<dbReference type="AlphaFoldDB" id="A0A0C9ML43"/>
<evidence type="ECO:0000256" key="3">
    <source>
        <dbReference type="ARBA" id="ARBA00022448"/>
    </source>
</evidence>
<feature type="region of interest" description="Disordered" evidence="7">
    <location>
        <begin position="597"/>
        <end position="623"/>
    </location>
</feature>
<dbReference type="GO" id="GO:0042907">
    <property type="term" value="F:xanthine transmembrane transporter activity"/>
    <property type="evidence" value="ECO:0007669"/>
    <property type="project" value="TreeGrafter"/>
</dbReference>
<evidence type="ECO:0000256" key="7">
    <source>
        <dbReference type="SAM" id="MobiDB-lite"/>
    </source>
</evidence>
<keyword evidence="6 8" id="KW-0472">Membrane</keyword>
<feature type="transmembrane region" description="Helical" evidence="8">
    <location>
        <begin position="366"/>
        <end position="385"/>
    </location>
</feature>
<feature type="transmembrane region" description="Helical" evidence="8">
    <location>
        <begin position="553"/>
        <end position="572"/>
    </location>
</feature>
<evidence type="ECO:0000256" key="1">
    <source>
        <dbReference type="ARBA" id="ARBA00004141"/>
    </source>
</evidence>
<dbReference type="NCBIfam" id="TIGR00801">
    <property type="entry name" value="ncs2"/>
    <property type="match status" value="1"/>
</dbReference>
<dbReference type="EMBL" id="DF836484">
    <property type="protein sequence ID" value="GAN08234.1"/>
    <property type="molecule type" value="Genomic_DNA"/>
</dbReference>
<dbReference type="NCBIfam" id="NF037981">
    <property type="entry name" value="NCS2_1"/>
    <property type="match status" value="1"/>
</dbReference>
<name>A0A0C9ML43_9FUNG</name>
<feature type="transmembrane region" description="Helical" evidence="8">
    <location>
        <begin position="161"/>
        <end position="185"/>
    </location>
</feature>
<evidence type="ECO:0000256" key="4">
    <source>
        <dbReference type="ARBA" id="ARBA00022692"/>
    </source>
</evidence>
<feature type="transmembrane region" description="Helical" evidence="8">
    <location>
        <begin position="326"/>
        <end position="346"/>
    </location>
</feature>
<feature type="compositionally biased region" description="Basic and acidic residues" evidence="7">
    <location>
        <begin position="606"/>
        <end position="623"/>
    </location>
</feature>
<dbReference type="PANTHER" id="PTHR42810">
    <property type="entry name" value="PURINE PERMEASE C1399.01C-RELATED"/>
    <property type="match status" value="1"/>
</dbReference>